<organism evidence="1">
    <name type="scientific">Arundo donax</name>
    <name type="common">Giant reed</name>
    <name type="synonym">Donax arundinaceus</name>
    <dbReference type="NCBI Taxonomy" id="35708"/>
    <lineage>
        <taxon>Eukaryota</taxon>
        <taxon>Viridiplantae</taxon>
        <taxon>Streptophyta</taxon>
        <taxon>Embryophyta</taxon>
        <taxon>Tracheophyta</taxon>
        <taxon>Spermatophyta</taxon>
        <taxon>Magnoliopsida</taxon>
        <taxon>Liliopsida</taxon>
        <taxon>Poales</taxon>
        <taxon>Poaceae</taxon>
        <taxon>PACMAD clade</taxon>
        <taxon>Arundinoideae</taxon>
        <taxon>Arundineae</taxon>
        <taxon>Arundo</taxon>
    </lineage>
</organism>
<dbReference type="AlphaFoldDB" id="A0A0A8ZMD9"/>
<protein>
    <submittedName>
        <fullName evidence="1">Uncharacterized protein</fullName>
    </submittedName>
</protein>
<proteinExistence type="predicted"/>
<dbReference type="EMBL" id="GBRH01259980">
    <property type="protein sequence ID" value="JAD37915.1"/>
    <property type="molecule type" value="Transcribed_RNA"/>
</dbReference>
<name>A0A0A8ZMD9_ARUDO</name>
<reference evidence="1" key="1">
    <citation type="submission" date="2014-09" db="EMBL/GenBank/DDBJ databases">
        <authorList>
            <person name="Magalhaes I.L.F."/>
            <person name="Oliveira U."/>
            <person name="Santos F.R."/>
            <person name="Vidigal T.H.D.A."/>
            <person name="Brescovit A.D."/>
            <person name="Santos A.J."/>
        </authorList>
    </citation>
    <scope>NUCLEOTIDE SEQUENCE</scope>
    <source>
        <tissue evidence="1">Shoot tissue taken approximately 20 cm above the soil surface</tissue>
    </source>
</reference>
<sequence>MDSFGGLLITLSRCFQQFSSELLSCSVCFVR</sequence>
<reference evidence="1" key="2">
    <citation type="journal article" date="2015" name="Data Brief">
        <title>Shoot transcriptome of the giant reed, Arundo donax.</title>
        <authorList>
            <person name="Barrero R.A."/>
            <person name="Guerrero F.D."/>
            <person name="Moolhuijzen P."/>
            <person name="Goolsby J.A."/>
            <person name="Tidwell J."/>
            <person name="Bellgard S.E."/>
            <person name="Bellgard M.I."/>
        </authorList>
    </citation>
    <scope>NUCLEOTIDE SEQUENCE</scope>
    <source>
        <tissue evidence="1">Shoot tissue taken approximately 20 cm above the soil surface</tissue>
    </source>
</reference>
<accession>A0A0A8ZMD9</accession>
<evidence type="ECO:0000313" key="1">
    <source>
        <dbReference type="EMBL" id="JAD37915.1"/>
    </source>
</evidence>